<dbReference type="Proteomes" id="UP000217889">
    <property type="component" value="Chromosome"/>
</dbReference>
<evidence type="ECO:0000313" key="4">
    <source>
        <dbReference type="Proteomes" id="UP000217889"/>
    </source>
</evidence>
<feature type="transmembrane region" description="Helical" evidence="2">
    <location>
        <begin position="108"/>
        <end position="125"/>
    </location>
</feature>
<keyword evidence="2" id="KW-0812">Transmembrane</keyword>
<organism evidence="3 4">
    <name type="scientific">Brachybacterium ginsengisoli</name>
    <dbReference type="NCBI Taxonomy" id="1331682"/>
    <lineage>
        <taxon>Bacteria</taxon>
        <taxon>Bacillati</taxon>
        <taxon>Actinomycetota</taxon>
        <taxon>Actinomycetes</taxon>
        <taxon>Micrococcales</taxon>
        <taxon>Dermabacteraceae</taxon>
        <taxon>Brachybacterium</taxon>
    </lineage>
</organism>
<dbReference type="AlphaFoldDB" id="A0A291H0W2"/>
<evidence type="ECO:0000313" key="3">
    <source>
        <dbReference type="EMBL" id="ATG56119.1"/>
    </source>
</evidence>
<evidence type="ECO:0000256" key="2">
    <source>
        <dbReference type="SAM" id="Phobius"/>
    </source>
</evidence>
<dbReference type="KEGG" id="bgg:CFK41_16045"/>
<gene>
    <name evidence="3" type="ORF">CFK41_16045</name>
</gene>
<name>A0A291H0W2_9MICO</name>
<dbReference type="RefSeq" id="WP_096800579.1">
    <property type="nucleotide sequence ID" value="NZ_CP023564.1"/>
</dbReference>
<evidence type="ECO:0000256" key="1">
    <source>
        <dbReference type="SAM" id="MobiDB-lite"/>
    </source>
</evidence>
<reference evidence="3 4" key="1">
    <citation type="journal article" date="2014" name="Int. J. Syst. Evol. Microbiol.">
        <title>Brachybacterium ginsengisoli sp. nov., isolated from soil of a ginseng field.</title>
        <authorList>
            <person name="Hoang V.A."/>
            <person name="Kim Y.J."/>
            <person name="Nguyen N.L."/>
            <person name="Yang D.C."/>
        </authorList>
    </citation>
    <scope>NUCLEOTIDE SEQUENCE [LARGE SCALE GENOMIC DNA]</scope>
    <source>
        <strain evidence="3 4">DCY80</strain>
    </source>
</reference>
<proteinExistence type="predicted"/>
<dbReference type="EMBL" id="CP023564">
    <property type="protein sequence ID" value="ATG56119.1"/>
    <property type="molecule type" value="Genomic_DNA"/>
</dbReference>
<feature type="transmembrane region" description="Helical" evidence="2">
    <location>
        <begin position="131"/>
        <end position="153"/>
    </location>
</feature>
<dbReference type="OrthoDB" id="9994955at2"/>
<sequence length="155" mass="16527">MTTNRGNGDHGPGGDPSWLGGTDRARSGSQGGGGFSSDFAPDAQAPSADFGPRHDQQAAEEMAPQFGERGTLPSEHDEGSPWSAGFTSNDSGRADDGGFNAGRAFRKCFPILVLVIVAVFGFRMLSGNFSLWFLVLFLIPFVRNAVSIIRNLFKD</sequence>
<keyword evidence="2" id="KW-0472">Membrane</keyword>
<keyword evidence="4" id="KW-1185">Reference proteome</keyword>
<accession>A0A291H0W2</accession>
<feature type="region of interest" description="Disordered" evidence="1">
    <location>
        <begin position="1"/>
        <end position="91"/>
    </location>
</feature>
<protein>
    <submittedName>
        <fullName evidence="3">Uncharacterized protein</fullName>
    </submittedName>
</protein>
<keyword evidence="2" id="KW-1133">Transmembrane helix</keyword>